<proteinExistence type="predicted"/>
<evidence type="ECO:0000256" key="1">
    <source>
        <dbReference type="SAM" id="MobiDB-lite"/>
    </source>
</evidence>
<organism evidence="2 3">
    <name type="scientific">Sphingosinicella soli</name>
    <dbReference type="NCBI Taxonomy" id="333708"/>
    <lineage>
        <taxon>Bacteria</taxon>
        <taxon>Pseudomonadati</taxon>
        <taxon>Pseudomonadota</taxon>
        <taxon>Alphaproteobacteria</taxon>
        <taxon>Sphingomonadales</taxon>
        <taxon>Sphingosinicellaceae</taxon>
        <taxon>Sphingosinicella</taxon>
    </lineage>
</organism>
<dbReference type="RefSeq" id="WP_184071320.1">
    <property type="nucleotide sequence ID" value="NZ_JACHNZ010000048.1"/>
</dbReference>
<comment type="caution">
    <text evidence="2">The sequence shown here is derived from an EMBL/GenBank/DDBJ whole genome shotgun (WGS) entry which is preliminary data.</text>
</comment>
<accession>A0A7W7B3Y1</accession>
<protein>
    <submittedName>
        <fullName evidence="2">Uncharacterized protein</fullName>
    </submittedName>
</protein>
<evidence type="ECO:0000313" key="2">
    <source>
        <dbReference type="EMBL" id="MBB4633583.1"/>
    </source>
</evidence>
<feature type="region of interest" description="Disordered" evidence="1">
    <location>
        <begin position="27"/>
        <end position="56"/>
    </location>
</feature>
<reference evidence="2 3" key="1">
    <citation type="submission" date="2020-08" db="EMBL/GenBank/DDBJ databases">
        <title>Genomic Encyclopedia of Type Strains, Phase IV (KMG-IV): sequencing the most valuable type-strain genomes for metagenomic binning, comparative biology and taxonomic classification.</title>
        <authorList>
            <person name="Goeker M."/>
        </authorList>
    </citation>
    <scope>NUCLEOTIDE SEQUENCE [LARGE SCALE GENOMIC DNA]</scope>
    <source>
        <strain evidence="2 3">DSM 17328</strain>
    </source>
</reference>
<sequence length="56" mass="6374">MVDNFALLVSQLMMIVVLWRCYTLPAEDGKDEAPKPTFRARRRGPSAPRNGTRPED</sequence>
<dbReference type="EMBL" id="JACHNZ010000048">
    <property type="protein sequence ID" value="MBB4633583.1"/>
    <property type="molecule type" value="Genomic_DNA"/>
</dbReference>
<keyword evidence="3" id="KW-1185">Reference proteome</keyword>
<name>A0A7W7B3Y1_9SPHN</name>
<evidence type="ECO:0000313" key="3">
    <source>
        <dbReference type="Proteomes" id="UP000566324"/>
    </source>
</evidence>
<dbReference type="AlphaFoldDB" id="A0A7W7B3Y1"/>
<gene>
    <name evidence="2" type="ORF">GGQ98_003228</name>
</gene>
<dbReference type="Proteomes" id="UP000566324">
    <property type="component" value="Unassembled WGS sequence"/>
</dbReference>